<dbReference type="RefSeq" id="WP_077350269.1">
    <property type="nucleotide sequence ID" value="NZ_CP019607.1"/>
</dbReference>
<feature type="compositionally biased region" description="Polar residues" evidence="1">
    <location>
        <begin position="94"/>
        <end position="116"/>
    </location>
</feature>
<keyword evidence="3" id="KW-1185">Reference proteome</keyword>
<accession>A0A1Q2CYU9</accession>
<organism evidence="2 3">
    <name type="scientific">Tessaracoccus flavescens</name>
    <dbReference type="NCBI Taxonomy" id="399497"/>
    <lineage>
        <taxon>Bacteria</taxon>
        <taxon>Bacillati</taxon>
        <taxon>Actinomycetota</taxon>
        <taxon>Actinomycetes</taxon>
        <taxon>Propionibacteriales</taxon>
        <taxon>Propionibacteriaceae</taxon>
        <taxon>Tessaracoccus</taxon>
    </lineage>
</organism>
<dbReference type="KEGG" id="tfa:BW733_10460"/>
<evidence type="ECO:0000313" key="2">
    <source>
        <dbReference type="EMBL" id="AQP51191.1"/>
    </source>
</evidence>
<evidence type="ECO:0000313" key="3">
    <source>
        <dbReference type="Proteomes" id="UP000188235"/>
    </source>
</evidence>
<gene>
    <name evidence="2" type="ORF">BW733_10460</name>
</gene>
<protein>
    <submittedName>
        <fullName evidence="2">Uncharacterized protein</fullName>
    </submittedName>
</protein>
<dbReference type="EMBL" id="CP019607">
    <property type="protein sequence ID" value="AQP51191.1"/>
    <property type="molecule type" value="Genomic_DNA"/>
</dbReference>
<proteinExistence type="predicted"/>
<dbReference type="AlphaFoldDB" id="A0A1Q2CYU9"/>
<evidence type="ECO:0000256" key="1">
    <source>
        <dbReference type="SAM" id="MobiDB-lite"/>
    </source>
</evidence>
<feature type="region of interest" description="Disordered" evidence="1">
    <location>
        <begin position="88"/>
        <end position="116"/>
    </location>
</feature>
<dbReference type="OrthoDB" id="3732131at2"/>
<sequence>MSYEIVIFDAKAAPADDDAFVGWYTRQTTPSDDPDVGTVAMRNWYSDFSSDFPAANGPYADAHDGNTCYEFGPTITRATVPVELGKPTVRAPSQARTPSASSIPTQTSCACSSREPQAPSSRLIARTVWVAVYRSAPVISR</sequence>
<dbReference type="Proteomes" id="UP000188235">
    <property type="component" value="Chromosome"/>
</dbReference>
<reference evidence="2 3" key="1">
    <citation type="journal article" date="2008" name="Int. J. Syst. Evol. Microbiol.">
        <title>Tessaracoccus flavescens sp. nov., isolated from marine sediment.</title>
        <authorList>
            <person name="Lee D.W."/>
            <person name="Lee S.D."/>
        </authorList>
    </citation>
    <scope>NUCLEOTIDE SEQUENCE [LARGE SCALE GENOMIC DNA]</scope>
    <source>
        <strain evidence="2 3">SST-39T</strain>
    </source>
</reference>
<name>A0A1Q2CYU9_9ACTN</name>